<evidence type="ECO:0000313" key="2">
    <source>
        <dbReference type="EMBL" id="RRD88609.1"/>
    </source>
</evidence>
<protein>
    <recommendedName>
        <fullName evidence="4">Lipoprotein</fullName>
    </recommendedName>
</protein>
<feature type="chain" id="PRO_5017937454" description="Lipoprotein" evidence="1">
    <location>
        <begin position="23"/>
        <end position="232"/>
    </location>
</feature>
<name>A0A3P1ZZP3_9BACE</name>
<organism evidence="2 3">
    <name type="scientific">Prevotella heparinolytica</name>
    <dbReference type="NCBI Taxonomy" id="28113"/>
    <lineage>
        <taxon>Bacteria</taxon>
        <taxon>Pseudomonadati</taxon>
        <taxon>Bacteroidota</taxon>
        <taxon>Bacteroidia</taxon>
        <taxon>Bacteroidales</taxon>
        <taxon>Bacteroidaceae</taxon>
        <taxon>Bacteroides</taxon>
    </lineage>
</organism>
<feature type="signal peptide" evidence="1">
    <location>
        <begin position="1"/>
        <end position="22"/>
    </location>
</feature>
<accession>A0A3P1ZZP3</accession>
<dbReference type="Proteomes" id="UP000279562">
    <property type="component" value="Unassembled WGS sequence"/>
</dbReference>
<dbReference type="AlphaFoldDB" id="A0A3P1ZZP3"/>
<proteinExistence type="predicted"/>
<comment type="caution">
    <text evidence="2">The sequence shown here is derived from an EMBL/GenBank/DDBJ whole genome shotgun (WGS) entry which is preliminary data.</text>
</comment>
<keyword evidence="3" id="KW-1185">Reference proteome</keyword>
<gene>
    <name evidence="2" type="ORF">EII33_11920</name>
</gene>
<dbReference type="EMBL" id="RQYF01000079">
    <property type="protein sequence ID" value="RRD88609.1"/>
    <property type="molecule type" value="Genomic_DNA"/>
</dbReference>
<evidence type="ECO:0008006" key="4">
    <source>
        <dbReference type="Google" id="ProtNLM"/>
    </source>
</evidence>
<reference evidence="2 3" key="1">
    <citation type="submission" date="2018-11" db="EMBL/GenBank/DDBJ databases">
        <title>Genomes From Bacteria Associated with the Canine Oral Cavity: a Test Case for Automated Genome-Based Taxonomic Assignment.</title>
        <authorList>
            <person name="Coil D.A."/>
            <person name="Jospin G."/>
            <person name="Darling A.E."/>
            <person name="Wallis C."/>
            <person name="Davis I.J."/>
            <person name="Harris S."/>
            <person name="Eisen J.A."/>
            <person name="Holcombe L.J."/>
            <person name="O'Flynn C."/>
        </authorList>
    </citation>
    <scope>NUCLEOTIDE SEQUENCE [LARGE SCALE GENOMIC DNA]</scope>
    <source>
        <strain evidence="2 3">OH1047_COT-310</strain>
    </source>
</reference>
<evidence type="ECO:0000256" key="1">
    <source>
        <dbReference type="SAM" id="SignalP"/>
    </source>
</evidence>
<dbReference type="RefSeq" id="WP_125239897.1">
    <property type="nucleotide sequence ID" value="NZ_JBHAFZ010000256.1"/>
</dbReference>
<sequence length="232" mass="26119">MKNVIKKMFFPVLAISIMIAYTACSNDESVRIQEQSHLIKVGKEFAKIHNECLAYVYKDLTSAKTRTSLKNEMDVKQLFVSSINRYITQNTTRVISEEDAPIKLSDYNLSIDDIAKTLSEKETYYVNKALMSERTSIETLLKEVDLDTELKKENKQAVITFITTLQASSEYWEQHLGEWNELFNKPQTRASVKEVAIADAWWGYQGLMSSGLNLLVGGGAAALASACAAFLH</sequence>
<keyword evidence="1" id="KW-0732">Signal</keyword>
<evidence type="ECO:0000313" key="3">
    <source>
        <dbReference type="Proteomes" id="UP000279562"/>
    </source>
</evidence>